<feature type="signal peptide" evidence="1">
    <location>
        <begin position="1"/>
        <end position="19"/>
    </location>
</feature>
<evidence type="ECO:0000313" key="3">
    <source>
        <dbReference type="Proteomes" id="UP000238949"/>
    </source>
</evidence>
<evidence type="ECO:0000256" key="1">
    <source>
        <dbReference type="SAM" id="SignalP"/>
    </source>
</evidence>
<feature type="chain" id="PRO_5015429699" evidence="1">
    <location>
        <begin position="20"/>
        <end position="161"/>
    </location>
</feature>
<evidence type="ECO:0000313" key="2">
    <source>
        <dbReference type="EMBL" id="PRO75055.1"/>
    </source>
</evidence>
<sequence>MKRFFIIAVFSFYFSTAYAQKSPGTPEAQTLEGVFDRCVTNYSGTDLSFCVSYGFKYQTVETSFDTPNGYKIQFKSDIIESGSARLKVEHYDIKAFCTGCTPIIAEVGDELPELAAGFKEGVFQAHKNSKFYSRTLSQNGVSYDSEFTPNVGTQRIDSLPF</sequence>
<protein>
    <submittedName>
        <fullName evidence="2">Uncharacterized protein</fullName>
    </submittedName>
</protein>
<dbReference type="AlphaFoldDB" id="A0A2S9VFH5"/>
<accession>A0A2S9VFH5</accession>
<comment type="caution">
    <text evidence="2">The sequence shown here is derived from an EMBL/GenBank/DDBJ whole genome shotgun (WGS) entry which is preliminary data.</text>
</comment>
<dbReference type="Proteomes" id="UP000238949">
    <property type="component" value="Unassembled WGS sequence"/>
</dbReference>
<keyword evidence="3" id="KW-1185">Reference proteome</keyword>
<organism evidence="2 3">
    <name type="scientific">Alteromonas alba</name>
    <dbReference type="NCBI Taxonomy" id="2079529"/>
    <lineage>
        <taxon>Bacteria</taxon>
        <taxon>Pseudomonadati</taxon>
        <taxon>Pseudomonadota</taxon>
        <taxon>Gammaproteobacteria</taxon>
        <taxon>Alteromonadales</taxon>
        <taxon>Alteromonadaceae</taxon>
        <taxon>Alteromonas/Salinimonas group</taxon>
        <taxon>Alteromonas</taxon>
    </lineage>
</organism>
<gene>
    <name evidence="2" type="ORF">C6Y40_03045</name>
</gene>
<name>A0A2S9VFH5_9ALTE</name>
<proteinExistence type="predicted"/>
<keyword evidence="1" id="KW-0732">Signal</keyword>
<dbReference type="EMBL" id="PVNP01000020">
    <property type="protein sequence ID" value="PRO75055.1"/>
    <property type="molecule type" value="Genomic_DNA"/>
</dbReference>
<reference evidence="3" key="1">
    <citation type="journal article" date="2020" name="Int. J. Syst. Evol. Microbiol.">
        <title>Alteromonas alba sp. nov., a marine bacterium isolated from the seawater of the West Pacific Ocean.</title>
        <authorList>
            <person name="Sun C."/>
            <person name="Wu Y.-H."/>
            <person name="Xamxidin M."/>
            <person name="Cheng H."/>
            <person name="Xu X.-W."/>
        </authorList>
    </citation>
    <scope>NUCLEOTIDE SEQUENCE [LARGE SCALE GENOMIC DNA]</scope>
    <source>
        <strain evidence="3">190</strain>
    </source>
</reference>